<reference evidence="1" key="1">
    <citation type="submission" date="2018-02" db="EMBL/GenBank/DDBJ databases">
        <title>Rhizophora mucronata_Transcriptome.</title>
        <authorList>
            <person name="Meera S.P."/>
            <person name="Sreeshan A."/>
            <person name="Augustine A."/>
        </authorList>
    </citation>
    <scope>NUCLEOTIDE SEQUENCE</scope>
    <source>
        <tissue evidence="1">Leaf</tissue>
    </source>
</reference>
<dbReference type="AlphaFoldDB" id="A0A2P2Q7A8"/>
<protein>
    <submittedName>
        <fullName evidence="1">Uncharacterized protein</fullName>
    </submittedName>
</protein>
<accession>A0A2P2Q7A8</accession>
<proteinExistence type="predicted"/>
<evidence type="ECO:0000313" key="1">
    <source>
        <dbReference type="EMBL" id="MBX62852.1"/>
    </source>
</evidence>
<dbReference type="EMBL" id="GGEC01082368">
    <property type="protein sequence ID" value="MBX62852.1"/>
    <property type="molecule type" value="Transcribed_RNA"/>
</dbReference>
<organism evidence="1">
    <name type="scientific">Rhizophora mucronata</name>
    <name type="common">Asiatic mangrove</name>
    <dbReference type="NCBI Taxonomy" id="61149"/>
    <lineage>
        <taxon>Eukaryota</taxon>
        <taxon>Viridiplantae</taxon>
        <taxon>Streptophyta</taxon>
        <taxon>Embryophyta</taxon>
        <taxon>Tracheophyta</taxon>
        <taxon>Spermatophyta</taxon>
        <taxon>Magnoliopsida</taxon>
        <taxon>eudicotyledons</taxon>
        <taxon>Gunneridae</taxon>
        <taxon>Pentapetalae</taxon>
        <taxon>rosids</taxon>
        <taxon>fabids</taxon>
        <taxon>Malpighiales</taxon>
        <taxon>Rhizophoraceae</taxon>
        <taxon>Rhizophora</taxon>
    </lineage>
</organism>
<sequence length="29" mass="3434">MMKLLQNACRLLFKVNGFREEKVSSIQLH</sequence>
<name>A0A2P2Q7A8_RHIMU</name>